<evidence type="ECO:0008006" key="4">
    <source>
        <dbReference type="Google" id="ProtNLM"/>
    </source>
</evidence>
<evidence type="ECO:0000313" key="2">
    <source>
        <dbReference type="EMBL" id="MEU3714109.1"/>
    </source>
</evidence>
<evidence type="ECO:0000256" key="1">
    <source>
        <dbReference type="SAM" id="MobiDB-lite"/>
    </source>
</evidence>
<gene>
    <name evidence="2" type="ORF">AB0E61_28920</name>
</gene>
<dbReference type="Proteomes" id="UP001550853">
    <property type="component" value="Unassembled WGS sequence"/>
</dbReference>
<feature type="region of interest" description="Disordered" evidence="1">
    <location>
        <begin position="48"/>
        <end position="67"/>
    </location>
</feature>
<name>A0ABV2Z8F7_9ACTN</name>
<sequence length="173" mass="17808">MGDRVGARRVGWRTAVPVGAVLTVLLAAGVWGVQAGRHASAVDVAPQTSAARQRPAPGAAPERATASGLPGVRDCGFGEPEVEPQVITLTCADSGMVATGITWERYGRTSAEGRGVVQVEKAAAGTAGDAVFPARFRLYGVRTVEGGRAFTGLEVTYDGSTPMGDTTEMYSLA</sequence>
<keyword evidence="3" id="KW-1185">Reference proteome</keyword>
<proteinExistence type="predicted"/>
<reference evidence="2 3" key="1">
    <citation type="submission" date="2024-06" db="EMBL/GenBank/DDBJ databases">
        <title>The Natural Products Discovery Center: Release of the First 8490 Sequenced Strains for Exploring Actinobacteria Biosynthetic Diversity.</title>
        <authorList>
            <person name="Kalkreuter E."/>
            <person name="Kautsar S.A."/>
            <person name="Yang D."/>
            <person name="Bader C.D."/>
            <person name="Teijaro C.N."/>
            <person name="Fluegel L."/>
            <person name="Davis C.M."/>
            <person name="Simpson J.R."/>
            <person name="Lauterbach L."/>
            <person name="Steele A.D."/>
            <person name="Gui C."/>
            <person name="Meng S."/>
            <person name="Li G."/>
            <person name="Viehrig K."/>
            <person name="Ye F."/>
            <person name="Su P."/>
            <person name="Kiefer A.F."/>
            <person name="Nichols A."/>
            <person name="Cepeda A.J."/>
            <person name="Yan W."/>
            <person name="Fan B."/>
            <person name="Jiang Y."/>
            <person name="Adhikari A."/>
            <person name="Zheng C.-J."/>
            <person name="Schuster L."/>
            <person name="Cowan T.M."/>
            <person name="Smanski M.J."/>
            <person name="Chevrette M.G."/>
            <person name="De Carvalho L.P.S."/>
            <person name="Shen B."/>
        </authorList>
    </citation>
    <scope>NUCLEOTIDE SEQUENCE [LARGE SCALE GENOMIC DNA]</scope>
    <source>
        <strain evidence="2 3">NPDC033039</strain>
    </source>
</reference>
<evidence type="ECO:0000313" key="3">
    <source>
        <dbReference type="Proteomes" id="UP001550853"/>
    </source>
</evidence>
<organism evidence="2 3">
    <name type="scientific">Streptomyces catenulae</name>
    <dbReference type="NCBI Taxonomy" id="66875"/>
    <lineage>
        <taxon>Bacteria</taxon>
        <taxon>Bacillati</taxon>
        <taxon>Actinomycetota</taxon>
        <taxon>Actinomycetes</taxon>
        <taxon>Kitasatosporales</taxon>
        <taxon>Streptomycetaceae</taxon>
        <taxon>Streptomyces</taxon>
    </lineage>
</organism>
<dbReference type="EMBL" id="JBEZVI010000035">
    <property type="protein sequence ID" value="MEU3714109.1"/>
    <property type="molecule type" value="Genomic_DNA"/>
</dbReference>
<feature type="compositionally biased region" description="Low complexity" evidence="1">
    <location>
        <begin position="50"/>
        <end position="66"/>
    </location>
</feature>
<accession>A0ABV2Z8F7</accession>
<dbReference type="RefSeq" id="WP_030283345.1">
    <property type="nucleotide sequence ID" value="NZ_JBEZVI010000035.1"/>
</dbReference>
<protein>
    <recommendedName>
        <fullName evidence="4">Ig-like domain-containing protein</fullName>
    </recommendedName>
</protein>
<comment type="caution">
    <text evidence="2">The sequence shown here is derived from an EMBL/GenBank/DDBJ whole genome shotgun (WGS) entry which is preliminary data.</text>
</comment>